<evidence type="ECO:0000313" key="6">
    <source>
        <dbReference type="Proteomes" id="UP001595847"/>
    </source>
</evidence>
<evidence type="ECO:0000313" key="5">
    <source>
        <dbReference type="EMBL" id="MFC3997395.1"/>
    </source>
</evidence>
<dbReference type="InterPro" id="IPR008040">
    <property type="entry name" value="Hydant_A_N"/>
</dbReference>
<comment type="caution">
    <text evidence="5">The sequence shown here is derived from an EMBL/GenBank/DDBJ whole genome shotgun (WGS) entry which is preliminary data.</text>
</comment>
<dbReference type="Pfam" id="PF05378">
    <property type="entry name" value="Hydant_A_N"/>
    <property type="match status" value="1"/>
</dbReference>
<evidence type="ECO:0000259" key="3">
    <source>
        <dbReference type="Pfam" id="PF05378"/>
    </source>
</evidence>
<dbReference type="Pfam" id="PF19278">
    <property type="entry name" value="Hydant_A_C"/>
    <property type="match status" value="1"/>
</dbReference>
<organism evidence="5 6">
    <name type="scientific">Nocardiopsis sediminis</name>
    <dbReference type="NCBI Taxonomy" id="1778267"/>
    <lineage>
        <taxon>Bacteria</taxon>
        <taxon>Bacillati</taxon>
        <taxon>Actinomycetota</taxon>
        <taxon>Actinomycetes</taxon>
        <taxon>Streptosporangiales</taxon>
        <taxon>Nocardiopsidaceae</taxon>
        <taxon>Nocardiopsis</taxon>
    </lineage>
</organism>
<feature type="domain" description="Hydantoinase A/oxoprolinase" evidence="2">
    <location>
        <begin position="223"/>
        <end position="514"/>
    </location>
</feature>
<dbReference type="RefSeq" id="WP_378534328.1">
    <property type="nucleotide sequence ID" value="NZ_JBHSBH010000010.1"/>
</dbReference>
<gene>
    <name evidence="5" type="ORF">ACFOVU_15800</name>
</gene>
<dbReference type="PANTHER" id="PTHR11365">
    <property type="entry name" value="5-OXOPROLINASE RELATED"/>
    <property type="match status" value="1"/>
</dbReference>
<proteinExistence type="predicted"/>
<dbReference type="PANTHER" id="PTHR11365:SF23">
    <property type="entry name" value="HYPOTHETICAL 5-OXOPROLINASE (EUROFUNG)-RELATED"/>
    <property type="match status" value="1"/>
</dbReference>
<protein>
    <submittedName>
        <fullName evidence="5">Hydantoinase/oxoprolinase family protein</fullName>
    </submittedName>
</protein>
<evidence type="ECO:0000256" key="1">
    <source>
        <dbReference type="SAM" id="MobiDB-lite"/>
    </source>
</evidence>
<reference evidence="6" key="1">
    <citation type="journal article" date="2019" name="Int. J. Syst. Evol. Microbiol.">
        <title>The Global Catalogue of Microorganisms (GCM) 10K type strain sequencing project: providing services to taxonomists for standard genome sequencing and annotation.</title>
        <authorList>
            <consortium name="The Broad Institute Genomics Platform"/>
            <consortium name="The Broad Institute Genome Sequencing Center for Infectious Disease"/>
            <person name="Wu L."/>
            <person name="Ma J."/>
        </authorList>
    </citation>
    <scope>NUCLEOTIDE SEQUENCE [LARGE SCALE GENOMIC DNA]</scope>
    <source>
        <strain evidence="6">TBRC 1826</strain>
    </source>
</reference>
<feature type="domain" description="Hydantoinase/oxoprolinase N-terminal" evidence="3">
    <location>
        <begin position="25"/>
        <end position="198"/>
    </location>
</feature>
<evidence type="ECO:0000259" key="4">
    <source>
        <dbReference type="Pfam" id="PF19278"/>
    </source>
</evidence>
<sequence length="710" mass="71662">MTPGDRTPAPVPAAPAPLPASGGARVGIDVGGTFTDFVLALPGGGTAHHKEPSTPADPALAVARGLAAVVAAAGLRPGDLAGITHGTTIGLNAIIQRRGARIALAVTEGYRDILEIGRSRMPSSFDLHAAKEEPLVPRDRIVEIPARLGPDGAALRSPSDAELARAAEELAATGADAVAAVVLHGHTDPAFEADVAARLGALLPGMPVVSSAAVWPEVREYERTLVACLNAYIQPLMSRYFDRLEELLAELGVRAPVHITASNGGSLSLASARARPIETVLSGPAAGVTAAARLGAAAGVDRIVTFDMGGTSSDIAVTVGGEAELATHTTIGGLPLILPVVAVGAIGAGGGSVVRVDAHGVLKVGPESAGADPGPVAYGRGGERPTVTDCYLATGVIDPGAFLGGRMRLDAAAALEALEPVAAGIGAGQGREAAERAADGALRIATAGMAVELQKTLAQRGLDPGDFTLVPFGGAGPTHAAVLADEVGIGDILVPASAATLCALGAAGADLRRDFARSLRRPLDEAVAARVREVLAGLAAEARAWLAEQDGAPAADPVISLSADLSYVGQAFELRVPLGAGEDAAALLDAPALAEALHAEHERLYGFRDTGAPVRVGTVRLAITAPRPGVAAGEVAHGSGEPVARGRRPVLVRGERVQARVYDRAALLAGQALAGPAVVEQDDTTVLIPPGWSATVDRAGNLRLRARTTA</sequence>
<feature type="domain" description="Acetophenone carboxylase-like C-terminal" evidence="4">
    <location>
        <begin position="532"/>
        <end position="702"/>
    </location>
</feature>
<feature type="compositionally biased region" description="Pro residues" evidence="1">
    <location>
        <begin position="9"/>
        <end position="18"/>
    </location>
</feature>
<keyword evidence="6" id="KW-1185">Reference proteome</keyword>
<dbReference type="InterPro" id="IPR043129">
    <property type="entry name" value="ATPase_NBD"/>
</dbReference>
<name>A0ABV8FRY2_9ACTN</name>
<accession>A0ABV8FRY2</accession>
<dbReference type="Proteomes" id="UP001595847">
    <property type="component" value="Unassembled WGS sequence"/>
</dbReference>
<dbReference type="InterPro" id="IPR045079">
    <property type="entry name" value="Oxoprolinase-like"/>
</dbReference>
<dbReference type="InterPro" id="IPR049517">
    <property type="entry name" value="ACX-like_C"/>
</dbReference>
<dbReference type="InterPro" id="IPR002821">
    <property type="entry name" value="Hydantoinase_A"/>
</dbReference>
<feature type="region of interest" description="Disordered" evidence="1">
    <location>
        <begin position="1"/>
        <end position="22"/>
    </location>
</feature>
<dbReference type="SUPFAM" id="SSF53067">
    <property type="entry name" value="Actin-like ATPase domain"/>
    <property type="match status" value="1"/>
</dbReference>
<evidence type="ECO:0000259" key="2">
    <source>
        <dbReference type="Pfam" id="PF01968"/>
    </source>
</evidence>
<dbReference type="EMBL" id="JBHSBH010000010">
    <property type="protein sequence ID" value="MFC3997395.1"/>
    <property type="molecule type" value="Genomic_DNA"/>
</dbReference>
<dbReference type="Pfam" id="PF01968">
    <property type="entry name" value="Hydantoinase_A"/>
    <property type="match status" value="1"/>
</dbReference>